<proteinExistence type="predicted"/>
<dbReference type="EMBL" id="JAKCXM010000557">
    <property type="protein sequence ID" value="KAJ0392890.1"/>
    <property type="molecule type" value="Genomic_DNA"/>
</dbReference>
<feature type="transmembrane region" description="Helical" evidence="2">
    <location>
        <begin position="431"/>
        <end position="454"/>
    </location>
</feature>
<feature type="transmembrane region" description="Helical" evidence="2">
    <location>
        <begin position="351"/>
        <end position="372"/>
    </location>
</feature>
<evidence type="ECO:0008006" key="5">
    <source>
        <dbReference type="Google" id="ProtNLM"/>
    </source>
</evidence>
<protein>
    <recommendedName>
        <fullName evidence="5">Transmembrane protein</fullName>
    </recommendedName>
</protein>
<reference evidence="3" key="1">
    <citation type="submission" date="2021-12" db="EMBL/GenBank/DDBJ databases">
        <title>Prjna785345.</title>
        <authorList>
            <person name="Rujirawat T."/>
            <person name="Krajaejun T."/>
        </authorList>
    </citation>
    <scope>NUCLEOTIDE SEQUENCE</scope>
    <source>
        <strain evidence="3">Pi057C3</strain>
    </source>
</reference>
<dbReference type="Proteomes" id="UP001209570">
    <property type="component" value="Unassembled WGS sequence"/>
</dbReference>
<sequence>MGKRLQGVSGWNLLEFVYNCSLWGFVATLVFSQFLGIIWNTVTSRQHLIYGRHMSEGLYAISGYNDEPYADRNIICIAEGRSFVPTQLSKALKDSALSKVVDTSGTAVNSYRIVWRDEITLDDATAEFYTPVCDKISAHLDKIQTSCSALGYNITRDSLRVTDDTFSTTTKIIPRALPILIMPFWDNGIYAHYAIPTWDGIGCLFRLNGNIEQPDQPDAVFRSVSRDTRDAKTREWLMKPGGVWRNGWYEDGSGQRFYSDFISTNPEDPFGILARQFDGKTGLEYDCKAKHPPSACFDPPRKEWWGSEFSMTETVSWYNSVAMSNGTRYGLFIYEASQKRVVESKYTLETFISNISLGVMLLRWLVCILSLLNSYRLGVADWHNASIGSLSCARSFNVLPLVLLPRLKFTLAAFWTVGCEFEGQQKALSEAWFAIYPGIAEFMLFFYSLLNFLAKLLHRRVSDKLFGPTLLFFCLMHRFRIQLAQSGWFEFDGRISTVILSSQVDELRLADFFTTDAALRMNGNIRSMFFIKVAVLGLNLLPLVLFSDSMTTRGYWYRSFATGGVEKALAMRASYLISIDDWYVVTALAPLRMLEKLWNHRIMVFSVTRTGDGFTPNTESKMSKRRTSYEASPADASRPPRGSRGQHDQRYRAKLKIREVSLASHDVEDD</sequence>
<dbReference type="AlphaFoldDB" id="A0AAD5Q472"/>
<feature type="transmembrane region" description="Helical" evidence="2">
    <location>
        <begin position="529"/>
        <end position="547"/>
    </location>
</feature>
<evidence type="ECO:0000256" key="1">
    <source>
        <dbReference type="SAM" id="MobiDB-lite"/>
    </source>
</evidence>
<keyword evidence="4" id="KW-1185">Reference proteome</keyword>
<evidence type="ECO:0000313" key="3">
    <source>
        <dbReference type="EMBL" id="KAJ0392890.1"/>
    </source>
</evidence>
<keyword evidence="2" id="KW-1133">Transmembrane helix</keyword>
<feature type="transmembrane region" description="Helical" evidence="2">
    <location>
        <begin position="22"/>
        <end position="42"/>
    </location>
</feature>
<organism evidence="3 4">
    <name type="scientific">Pythium insidiosum</name>
    <name type="common">Pythiosis disease agent</name>
    <dbReference type="NCBI Taxonomy" id="114742"/>
    <lineage>
        <taxon>Eukaryota</taxon>
        <taxon>Sar</taxon>
        <taxon>Stramenopiles</taxon>
        <taxon>Oomycota</taxon>
        <taxon>Peronosporomycetes</taxon>
        <taxon>Pythiales</taxon>
        <taxon>Pythiaceae</taxon>
        <taxon>Pythium</taxon>
    </lineage>
</organism>
<evidence type="ECO:0000313" key="4">
    <source>
        <dbReference type="Proteomes" id="UP001209570"/>
    </source>
</evidence>
<keyword evidence="2" id="KW-0812">Transmembrane</keyword>
<keyword evidence="2" id="KW-0472">Membrane</keyword>
<accession>A0AAD5Q472</accession>
<name>A0AAD5Q472_PYTIN</name>
<feature type="region of interest" description="Disordered" evidence="1">
    <location>
        <begin position="615"/>
        <end position="650"/>
    </location>
</feature>
<evidence type="ECO:0000256" key="2">
    <source>
        <dbReference type="SAM" id="Phobius"/>
    </source>
</evidence>
<comment type="caution">
    <text evidence="3">The sequence shown here is derived from an EMBL/GenBank/DDBJ whole genome shotgun (WGS) entry which is preliminary data.</text>
</comment>
<gene>
    <name evidence="3" type="ORF">P43SY_000990</name>
</gene>